<dbReference type="InterPro" id="IPR001258">
    <property type="entry name" value="NHL_repeat"/>
</dbReference>
<dbReference type="Proteomes" id="UP000663832">
    <property type="component" value="Unassembled WGS sequence"/>
</dbReference>
<dbReference type="Proteomes" id="UP000663877">
    <property type="component" value="Unassembled WGS sequence"/>
</dbReference>
<organism evidence="3 6">
    <name type="scientific">Adineta steineri</name>
    <dbReference type="NCBI Taxonomy" id="433720"/>
    <lineage>
        <taxon>Eukaryota</taxon>
        <taxon>Metazoa</taxon>
        <taxon>Spiralia</taxon>
        <taxon>Gnathifera</taxon>
        <taxon>Rotifera</taxon>
        <taxon>Eurotatoria</taxon>
        <taxon>Bdelloidea</taxon>
        <taxon>Adinetida</taxon>
        <taxon>Adinetidae</taxon>
        <taxon>Adineta</taxon>
    </lineage>
</organism>
<dbReference type="PANTHER" id="PTHR24104:SF25">
    <property type="entry name" value="PROTEIN LIN-41"/>
    <property type="match status" value="1"/>
</dbReference>
<accession>A0A815WGA1</accession>
<dbReference type="InterPro" id="IPR011042">
    <property type="entry name" value="6-blade_b-propeller_TolB-like"/>
</dbReference>
<dbReference type="SUPFAM" id="SSF101898">
    <property type="entry name" value="NHL repeat"/>
    <property type="match status" value="1"/>
</dbReference>
<sequence length="347" mass="38172">ATASMAAKSIVKPVANIMAARSIAALIFLIHLLVTTALATNHKPALSFNQPKFSPTATWNSNGITFANRSIVGQALMAVFVNTNNTIYVANKENNTIVIWQEDSVNPTKTIHGNFTGSRSLFVTSNGDIYIDDGEKNRRVQKWSAETNTFVTVMNINSSCWGLFVHISDTLYCSMPDHHQVVKRSLNESVMTSNHVTAGTGIEGSASNQLASPSGIFIDVNLDLYVADCENHRVQLFHSGESNGITVAGYASLYPTITLNCPTGIVLDAEKYLFIVDRNYHRIVGSSLDGFRCFVGCYGVGSRSNQLRNPFSLSFDRSGNMFVTDSFNNRIQKFFLMKDSFGKFKKS</sequence>
<feature type="repeat" description="NHL" evidence="2">
    <location>
        <begin position="201"/>
        <end position="240"/>
    </location>
</feature>
<dbReference type="CDD" id="cd05819">
    <property type="entry name" value="NHL"/>
    <property type="match status" value="1"/>
</dbReference>
<feature type="non-terminal residue" evidence="3">
    <location>
        <position position="1"/>
    </location>
</feature>
<protein>
    <submittedName>
        <fullName evidence="3">Uncharacterized protein</fullName>
    </submittedName>
</protein>
<dbReference type="AlphaFoldDB" id="A0A815WGA1"/>
<dbReference type="Pfam" id="PF01436">
    <property type="entry name" value="NHL"/>
    <property type="match status" value="1"/>
</dbReference>
<comment type="caution">
    <text evidence="3">The sequence shown here is derived from an EMBL/GenBank/DDBJ whole genome shotgun (WGS) entry which is preliminary data.</text>
</comment>
<evidence type="ECO:0000313" key="6">
    <source>
        <dbReference type="Proteomes" id="UP000663877"/>
    </source>
</evidence>
<evidence type="ECO:0000313" key="3">
    <source>
        <dbReference type="EMBL" id="CAF1544441.1"/>
    </source>
</evidence>
<keyword evidence="5" id="KW-1185">Reference proteome</keyword>
<dbReference type="GO" id="GO:0008270">
    <property type="term" value="F:zinc ion binding"/>
    <property type="evidence" value="ECO:0007669"/>
    <property type="project" value="UniProtKB-KW"/>
</dbReference>
<dbReference type="PROSITE" id="PS51125">
    <property type="entry name" value="NHL"/>
    <property type="match status" value="1"/>
</dbReference>
<dbReference type="EMBL" id="CAJNOI010004397">
    <property type="protein sequence ID" value="CAF1544441.1"/>
    <property type="molecule type" value="Genomic_DNA"/>
</dbReference>
<reference evidence="3" key="1">
    <citation type="submission" date="2021-02" db="EMBL/GenBank/DDBJ databases">
        <authorList>
            <person name="Nowell W R."/>
        </authorList>
    </citation>
    <scope>NUCLEOTIDE SEQUENCE</scope>
</reference>
<evidence type="ECO:0000313" key="4">
    <source>
        <dbReference type="EMBL" id="CAF1658787.1"/>
    </source>
</evidence>
<gene>
    <name evidence="3" type="ORF">BJG266_LOCUS45795</name>
    <name evidence="4" type="ORF">QVE165_LOCUS62821</name>
</gene>
<dbReference type="PANTHER" id="PTHR24104">
    <property type="entry name" value="E3 UBIQUITIN-PROTEIN LIGASE NHLRC1-RELATED"/>
    <property type="match status" value="1"/>
</dbReference>
<dbReference type="OrthoDB" id="342730at2759"/>
<dbReference type="Gene3D" id="2.120.10.30">
    <property type="entry name" value="TolB, C-terminal domain"/>
    <property type="match status" value="1"/>
</dbReference>
<evidence type="ECO:0000313" key="5">
    <source>
        <dbReference type="Proteomes" id="UP000663832"/>
    </source>
</evidence>
<evidence type="ECO:0000256" key="2">
    <source>
        <dbReference type="PROSITE-ProRule" id="PRU00504"/>
    </source>
</evidence>
<evidence type="ECO:0000256" key="1">
    <source>
        <dbReference type="ARBA" id="ARBA00022737"/>
    </source>
</evidence>
<dbReference type="EMBL" id="CAJNOM010004787">
    <property type="protein sequence ID" value="CAF1658787.1"/>
    <property type="molecule type" value="Genomic_DNA"/>
</dbReference>
<dbReference type="InterPro" id="IPR050952">
    <property type="entry name" value="TRIM-NHL_E3_ligases"/>
</dbReference>
<name>A0A815WGA1_9BILA</name>
<keyword evidence="1" id="KW-0677">Repeat</keyword>
<proteinExistence type="predicted"/>
<dbReference type="Gene3D" id="2.40.10.500">
    <property type="match status" value="1"/>
</dbReference>